<keyword evidence="6" id="KW-1185">Reference proteome</keyword>
<comment type="caution">
    <text evidence="5">The sequence shown here is derived from an EMBL/GenBank/DDBJ whole genome shotgun (WGS) entry which is preliminary data.</text>
</comment>
<name>M1WCR3_CLAP2</name>
<evidence type="ECO:0000256" key="1">
    <source>
        <dbReference type="ARBA" id="ARBA00022737"/>
    </source>
</evidence>
<dbReference type="PANTHER" id="PTHR24161">
    <property type="entry name" value="ANK_REP_REGION DOMAIN-CONTAINING PROTEIN-RELATED"/>
    <property type="match status" value="1"/>
</dbReference>
<dbReference type="PROSITE" id="PS50088">
    <property type="entry name" value="ANK_REPEAT"/>
    <property type="match status" value="1"/>
</dbReference>
<dbReference type="SMART" id="SM00248">
    <property type="entry name" value="ANK"/>
    <property type="match status" value="3"/>
</dbReference>
<dbReference type="Pfam" id="PF00023">
    <property type="entry name" value="Ank"/>
    <property type="match status" value="1"/>
</dbReference>
<dbReference type="PANTHER" id="PTHR24161:SF124">
    <property type="entry name" value="TRANSIENT RECEPTOR POTENTIAL CHANNEL PYREXIA"/>
    <property type="match status" value="1"/>
</dbReference>
<evidence type="ECO:0000256" key="2">
    <source>
        <dbReference type="ARBA" id="ARBA00023043"/>
    </source>
</evidence>
<dbReference type="VEuPathDB" id="FungiDB:CPUR_05628"/>
<dbReference type="PhylomeDB" id="M1WCR3"/>
<proteinExistence type="predicted"/>
<dbReference type="OrthoDB" id="195446at2759"/>
<evidence type="ECO:0000259" key="4">
    <source>
        <dbReference type="PROSITE" id="PS50181"/>
    </source>
</evidence>
<dbReference type="InterPro" id="IPR036047">
    <property type="entry name" value="F-box-like_dom_sf"/>
</dbReference>
<dbReference type="HOGENOM" id="CLU_057149_0_0_1"/>
<reference evidence="5 6" key="1">
    <citation type="journal article" date="2013" name="PLoS Genet.">
        <title>Plant-symbiotic fungi as chemical engineers: Multi-genome analysis of the Clavicipitaceae reveals dynamics of alkaloid loci.</title>
        <authorList>
            <person name="Schardl C.L."/>
            <person name="Young C.A."/>
            <person name="Hesse U."/>
            <person name="Amyotte S.G."/>
            <person name="Andreeva K."/>
            <person name="Calie P.J."/>
            <person name="Fleetwood D.J."/>
            <person name="Haws D.C."/>
            <person name="Moore N."/>
            <person name="Oeser B."/>
            <person name="Panaccione D.G."/>
            <person name="Schweri K.K."/>
            <person name="Voisey C.R."/>
            <person name="Farman M.L."/>
            <person name="Jaromczyk J.W."/>
            <person name="Roe B.A."/>
            <person name="O'Sullivan D.M."/>
            <person name="Scott B."/>
            <person name="Tudzynski P."/>
            <person name="An Z."/>
            <person name="Arnaoudova E.G."/>
            <person name="Bullock C.T."/>
            <person name="Charlton N.D."/>
            <person name="Chen L."/>
            <person name="Cox M."/>
            <person name="Dinkins R.D."/>
            <person name="Florea S."/>
            <person name="Glenn A.E."/>
            <person name="Gordon A."/>
            <person name="Gueldener U."/>
            <person name="Harris D.R."/>
            <person name="Hollin W."/>
            <person name="Jaromczyk J."/>
            <person name="Johnson R.D."/>
            <person name="Khan A.K."/>
            <person name="Leistner E."/>
            <person name="Leuchtmann A."/>
            <person name="Li C."/>
            <person name="Liu J."/>
            <person name="Liu J."/>
            <person name="Liu M."/>
            <person name="Mace W."/>
            <person name="Machado C."/>
            <person name="Nagabhyru P."/>
            <person name="Pan J."/>
            <person name="Schmid J."/>
            <person name="Sugawara K."/>
            <person name="Steiner U."/>
            <person name="Takach J.E."/>
            <person name="Tanaka E."/>
            <person name="Webb J.S."/>
            <person name="Wilson E.V."/>
            <person name="Wiseman J.L."/>
            <person name="Yoshida R."/>
            <person name="Zeng Z."/>
        </authorList>
    </citation>
    <scope>NUCLEOTIDE SEQUENCE [LARGE SCALE GENOMIC DNA]</scope>
    <source>
        <strain evidence="5 6">20.1</strain>
    </source>
</reference>
<feature type="repeat" description="ANK" evidence="3">
    <location>
        <begin position="243"/>
        <end position="275"/>
    </location>
</feature>
<evidence type="ECO:0000313" key="5">
    <source>
        <dbReference type="EMBL" id="CCE31773.1"/>
    </source>
</evidence>
<dbReference type="InterPro" id="IPR002110">
    <property type="entry name" value="Ankyrin_rpt"/>
</dbReference>
<dbReference type="CDD" id="cd09917">
    <property type="entry name" value="F-box_SF"/>
    <property type="match status" value="1"/>
</dbReference>
<protein>
    <recommendedName>
        <fullName evidence="4">F-box domain-containing protein</fullName>
    </recommendedName>
</protein>
<sequence>MESNLMLLLPPEMKAEIVYYLDLPEILHLGQTCQNWYPSAIQGLYRRDAGEHNSCAIKWMAASAIDEQRTDLAIRTMAHSQEFGGELNAIQLGPLRAQDWSLYKVSTALHWAIWLSNVRLTKTLLDNGASPIIPCSAVLFELPEKFSQRLMYFRRVFVGFEFGQAFPIFLAFLRREPNIFEVLLNHGAGPEAAIEYEDQSNDGIVESISILHFAAADRAPDFGQLERLFDRFREHINQPCTIADLTPLHVALMSGSTRGMQIAVKTGADKEARNAYSLTPLVMGVQQLRDLSANAAIFEEHTRCLREFVDLGGNLNPANGYSSVPGHLDGGDNAPHRQADLDDRTLTRWSNNSNVANELVLAILPMKDNHPGLMILRQLLLDFVDKGLIFAEPALWLPSPMRIVMSNHGAAQSEWLFAFLTEMEATVHAEEAVNFPL</sequence>
<dbReference type="EMBL" id="CAGA01000034">
    <property type="protein sequence ID" value="CCE31773.1"/>
    <property type="molecule type" value="Genomic_DNA"/>
</dbReference>
<dbReference type="AlphaFoldDB" id="M1WCR3"/>
<dbReference type="InterPro" id="IPR001810">
    <property type="entry name" value="F-box_dom"/>
</dbReference>
<dbReference type="Proteomes" id="UP000016801">
    <property type="component" value="Unassembled WGS sequence"/>
</dbReference>
<dbReference type="SUPFAM" id="SSF81383">
    <property type="entry name" value="F-box domain"/>
    <property type="match status" value="1"/>
</dbReference>
<dbReference type="Gene3D" id="1.25.40.20">
    <property type="entry name" value="Ankyrin repeat-containing domain"/>
    <property type="match status" value="2"/>
</dbReference>
<keyword evidence="1" id="KW-0677">Repeat</keyword>
<gene>
    <name evidence="5" type="ORF">CPUR_05628</name>
</gene>
<dbReference type="PROSITE" id="PS50181">
    <property type="entry name" value="FBOX"/>
    <property type="match status" value="1"/>
</dbReference>
<organism evidence="5 6">
    <name type="scientific">Claviceps purpurea (strain 20.1)</name>
    <name type="common">Ergot fungus</name>
    <name type="synonym">Sphacelia segetum</name>
    <dbReference type="NCBI Taxonomy" id="1111077"/>
    <lineage>
        <taxon>Eukaryota</taxon>
        <taxon>Fungi</taxon>
        <taxon>Dikarya</taxon>
        <taxon>Ascomycota</taxon>
        <taxon>Pezizomycotina</taxon>
        <taxon>Sordariomycetes</taxon>
        <taxon>Hypocreomycetidae</taxon>
        <taxon>Hypocreales</taxon>
        <taxon>Clavicipitaceae</taxon>
        <taxon>Claviceps</taxon>
    </lineage>
</organism>
<evidence type="ECO:0000313" key="6">
    <source>
        <dbReference type="Proteomes" id="UP000016801"/>
    </source>
</evidence>
<feature type="domain" description="F-box" evidence="4">
    <location>
        <begin position="3"/>
        <end position="48"/>
    </location>
</feature>
<dbReference type="InterPro" id="IPR036770">
    <property type="entry name" value="Ankyrin_rpt-contain_sf"/>
</dbReference>
<dbReference type="STRING" id="1111077.M1WCR3"/>
<keyword evidence="2 3" id="KW-0040">ANK repeat</keyword>
<accession>M1WCR3</accession>
<evidence type="ECO:0000256" key="3">
    <source>
        <dbReference type="PROSITE-ProRule" id="PRU00023"/>
    </source>
</evidence>
<dbReference type="SUPFAM" id="SSF48403">
    <property type="entry name" value="Ankyrin repeat"/>
    <property type="match status" value="1"/>
</dbReference>